<reference evidence="3" key="1">
    <citation type="submission" date="2017-08" db="EMBL/GenBank/DDBJ databases">
        <authorList>
            <person name="Alvarez-Ponce D."/>
            <person name="Weitzman C.L."/>
            <person name="Tillett R.L."/>
            <person name="Sandmeier F.C."/>
            <person name="Tracy C.R."/>
        </authorList>
    </citation>
    <scope>NUCLEOTIDE SEQUENCE [LARGE SCALE GENOMIC DNA]</scope>
    <source>
        <strain evidence="3">723</strain>
    </source>
</reference>
<accession>A0A269TJZ2</accession>
<evidence type="ECO:0000256" key="1">
    <source>
        <dbReference type="SAM" id="Coils"/>
    </source>
</evidence>
<name>A0A269TJZ2_9BACT</name>
<evidence type="ECO:0000313" key="3">
    <source>
        <dbReference type="Proteomes" id="UP000216943"/>
    </source>
</evidence>
<keyword evidence="1" id="KW-0175">Coiled coil</keyword>
<comment type="caution">
    <text evidence="2">The sequence shown here is derived from an EMBL/GenBank/DDBJ whole genome shotgun (WGS) entry which is preliminary data.</text>
</comment>
<dbReference type="OrthoDB" id="9870197at2"/>
<protein>
    <submittedName>
        <fullName evidence="2">Uncharacterized protein</fullName>
    </submittedName>
</protein>
<feature type="coiled-coil region" evidence="1">
    <location>
        <begin position="210"/>
        <end position="237"/>
    </location>
</feature>
<dbReference type="AlphaFoldDB" id="A0A269TJZ2"/>
<dbReference type="Proteomes" id="UP000216943">
    <property type="component" value="Unassembled WGS sequence"/>
</dbReference>
<proteinExistence type="predicted"/>
<sequence>MLKINNITLKNAIFNKDLVIKSISLEPGKANYLISDTRKQALQLFDLFLKPKQSPGILKVNNVMIEDFERESLDMQSYSNFLNYTNSDTVTSFMMWKLLSNSKFKEDHEAMIEHLQWQINNLIFLANGAKEEELKDYQECIAYLKKSMSSYYEEAYAKYNFIFDDIELNYKMLFNIKKGFFTEKDMSISLKELNERIKILKVNLLSNTLLKTQQDAIKNIKSEYKQKRKDLKFFEKSLSNKYGREIIKKDSDYAKTIDLLHQQILPIAEYAKELLKQLNDIWKLDHIINKKMSELTETESLLIYLFFCMLNKSQIVLIDYFFKDNIYTQNTVISRLFEIISRDNFLLVYSEKIDDVIIEPFDLNIFQNDQFEMQKQKTKSNLILSSEYINKWAGKTNG</sequence>
<dbReference type="RefSeq" id="WP_095335068.1">
    <property type="nucleotide sequence ID" value="NZ_NQNY01000014.1"/>
</dbReference>
<gene>
    <name evidence="2" type="ORF">CJJ23_04015</name>
</gene>
<organism evidence="2 3">
    <name type="scientific">Mycoplasmopsis agassizii</name>
    <dbReference type="NCBI Taxonomy" id="33922"/>
    <lineage>
        <taxon>Bacteria</taxon>
        <taxon>Bacillati</taxon>
        <taxon>Mycoplasmatota</taxon>
        <taxon>Mycoplasmoidales</taxon>
        <taxon>Metamycoplasmataceae</taxon>
        <taxon>Mycoplasmopsis</taxon>
    </lineage>
</organism>
<evidence type="ECO:0000313" key="2">
    <source>
        <dbReference type="EMBL" id="PAK21065.1"/>
    </source>
</evidence>
<dbReference type="EMBL" id="NQNY01000014">
    <property type="protein sequence ID" value="PAK21065.1"/>
    <property type="molecule type" value="Genomic_DNA"/>
</dbReference>